<gene>
    <name evidence="1" type="ORF">NZH93_11500</name>
</gene>
<dbReference type="AlphaFoldDB" id="A0A9X3AFR4"/>
<dbReference type="Gene3D" id="3.40.50.1440">
    <property type="entry name" value="Tubulin/FtsZ, GTPase domain"/>
    <property type="match status" value="1"/>
</dbReference>
<sequence>MKIYQPMMFVGLGGTGCRVGAELERRFRAELCGPDGTALQSAMPGQNFLPYQLPKCLQFVYADLAEDEFGHVESRAVPDRSHLPAAQRTMRMVRGLVPPHDTYPEVARSLRLLSSDYWEGWLPPPQGEPKVAPLSKGAGQFPTVGRAALFETFKDGLGAAQSPLADAIGDINNSGGQLSELGGKLRGSIDVFVAFSVAGGTGSGLFYDYLHLIGDALNRGQYRARIYPLVLMPSAFEEGLGGGRAAKLNSGRALLDLFRMVDEQNSSDAGIDLDSRGVSGSLAVRYPARDEIKLRPSTVQTAFLFSGNAGMRREDLHRSVVSMVLSLVGSDLPRDSDGKSLGQQEFQSFADSFINKAAERSVQASTGIGRKGVSTSSVASLTVPDDELADIVSSRLLADAVRELSEPPPGQAENNRELVAKFFTDANIDPVWHRAAIPVSEPAASNGADAILAALGARARTMEANLFTLGQQLAQQVPQLTQNFDPHSALRSLLGSIDLFRLRRVVMGHEAITDEVSKRGFGLVLESRRSEPQPPPGISLIAPAPQVVRARMIGRAKFSDPSVRDSIRRQNDWYTWRGQCAWHAAWGDQASRWERKLRAAQRDLTDLTKAFEQHAQSDNAMFERRSRALFEHRVGVSYLLPRQGDLGAFYAAVVRRFVDHYVEVDRLRPAATTAQVVGEILGDQGWRTAFEIHQERDAAQAVSYVRGELKKAVKWLFTYNDNRQPLLPRMHDLLTAASGREKDRVSEEDLAQFQQKLAGLVPGGFAPSGKGQLKVLYSYPASNRDVELENLLRREIYLPANENTHEEFRPVDTESIAVVLVRSSMGLTEVDEVREVLRFWAEALHDDQHDDFLHWRQRLDYQSPYLATTADDRTRILHHLLCAVWNGEVVPTGTDTSPESITVSLGVNMRLDLQGYGHRSSWGSVIAAYERWVLADSEDIRRQFCEKLTRSVPARLTSTPSEPSRLFLELVSLAETEPKHLTELLAQNRESGRRRLESLLEFWEVVFPAAMELRFGDSGAVEHNLRALHEWFSR</sequence>
<reference evidence="1" key="1">
    <citation type="submission" date="2022-08" db="EMBL/GenBank/DDBJ databases">
        <authorList>
            <person name="Tistechok S."/>
            <person name="Samborskyy M."/>
            <person name="Roman I."/>
        </authorList>
    </citation>
    <scope>NUCLEOTIDE SEQUENCE</scope>
    <source>
        <strain evidence="1">DSM 103496</strain>
    </source>
</reference>
<keyword evidence="2" id="KW-1185">Reference proteome</keyword>
<comment type="caution">
    <text evidence="1">The sequence shown here is derived from an EMBL/GenBank/DDBJ whole genome shotgun (WGS) entry which is preliminary data.</text>
</comment>
<name>A0A9X3AFR4_9PSEU</name>
<dbReference type="Proteomes" id="UP001141259">
    <property type="component" value="Unassembled WGS sequence"/>
</dbReference>
<dbReference type="RefSeq" id="WP_259622979.1">
    <property type="nucleotide sequence ID" value="NZ_JANYMP010000004.1"/>
</dbReference>
<dbReference type="PROSITE" id="PS51257">
    <property type="entry name" value="PROKAR_LIPOPROTEIN"/>
    <property type="match status" value="1"/>
</dbReference>
<dbReference type="EMBL" id="JANYMP010000004">
    <property type="protein sequence ID" value="MCS7477480.1"/>
    <property type="molecule type" value="Genomic_DNA"/>
</dbReference>
<evidence type="ECO:0000313" key="1">
    <source>
        <dbReference type="EMBL" id="MCS7477480.1"/>
    </source>
</evidence>
<evidence type="ECO:0000313" key="2">
    <source>
        <dbReference type="Proteomes" id="UP001141259"/>
    </source>
</evidence>
<dbReference type="InterPro" id="IPR036525">
    <property type="entry name" value="Tubulin/FtsZ_GTPase_sf"/>
</dbReference>
<accession>A0A9X3AFR4</accession>
<protein>
    <submittedName>
        <fullName evidence="1">Tubulin-like doman-containing protein</fullName>
    </submittedName>
</protein>
<proteinExistence type="predicted"/>
<organism evidence="1 2">
    <name type="scientific">Umezawaea endophytica</name>
    <dbReference type="NCBI Taxonomy" id="1654476"/>
    <lineage>
        <taxon>Bacteria</taxon>
        <taxon>Bacillati</taxon>
        <taxon>Actinomycetota</taxon>
        <taxon>Actinomycetes</taxon>
        <taxon>Pseudonocardiales</taxon>
        <taxon>Pseudonocardiaceae</taxon>
        <taxon>Umezawaea</taxon>
    </lineage>
</organism>
<dbReference type="Pfam" id="PF13809">
    <property type="entry name" value="Tubulin_2"/>
    <property type="match status" value="1"/>
</dbReference>
<dbReference type="InterPro" id="IPR025904">
    <property type="entry name" value="Tubulin-like"/>
</dbReference>